<name>A0A6J5LZL8_9CAUD</name>
<proteinExistence type="predicted"/>
<evidence type="ECO:0000313" key="2">
    <source>
        <dbReference type="EMBL" id="CAB4138713.1"/>
    </source>
</evidence>
<dbReference type="EMBL" id="LR796348">
    <property type="protein sequence ID" value="CAB4138713.1"/>
    <property type="molecule type" value="Genomic_DNA"/>
</dbReference>
<accession>A0A6J5LZL8</accession>
<organism evidence="2">
    <name type="scientific">uncultured Caudovirales phage</name>
    <dbReference type="NCBI Taxonomy" id="2100421"/>
    <lineage>
        <taxon>Viruses</taxon>
        <taxon>Duplodnaviria</taxon>
        <taxon>Heunggongvirae</taxon>
        <taxon>Uroviricota</taxon>
        <taxon>Caudoviricetes</taxon>
        <taxon>Peduoviridae</taxon>
        <taxon>Maltschvirus</taxon>
        <taxon>Maltschvirus maltsch</taxon>
    </lineage>
</organism>
<gene>
    <name evidence="2" type="ORF">UFOVP335_19</name>
</gene>
<feature type="region of interest" description="Disordered" evidence="1">
    <location>
        <begin position="86"/>
        <end position="124"/>
    </location>
</feature>
<protein>
    <submittedName>
        <fullName evidence="2">Uncharacterized protein</fullName>
    </submittedName>
</protein>
<reference evidence="2" key="1">
    <citation type="submission" date="2020-04" db="EMBL/GenBank/DDBJ databases">
        <authorList>
            <person name="Chiriac C."/>
            <person name="Salcher M."/>
            <person name="Ghai R."/>
            <person name="Kavagutti S V."/>
        </authorList>
    </citation>
    <scope>NUCLEOTIDE SEQUENCE</scope>
</reference>
<sequence>MGFNLDDYEPVASRISKFYEAHPDGRIITELVHYLPDVAVFKAEIWIGDLLVSTGWEEEVRNSSHINKTSHLANAETGAVGRGLANYNLAGSDPTKRPSREEMGKAQRYSAPKPRIAQAPSAMADANGVSVKGNQYGDLPDWLVLEAFQAGVSQVWDNRDKVAGTKRPWFKDVNGDKAFWPPRGTPDPVIALHEDDLADNLAPEEPF</sequence>
<evidence type="ECO:0000256" key="1">
    <source>
        <dbReference type="SAM" id="MobiDB-lite"/>
    </source>
</evidence>
<feature type="compositionally biased region" description="Basic and acidic residues" evidence="1">
    <location>
        <begin position="94"/>
        <end position="105"/>
    </location>
</feature>